<evidence type="ECO:0000259" key="7">
    <source>
        <dbReference type="PROSITE" id="PS51000"/>
    </source>
</evidence>
<evidence type="ECO:0000256" key="1">
    <source>
        <dbReference type="ARBA" id="ARBA00021390"/>
    </source>
</evidence>
<dbReference type="InterPro" id="IPR014036">
    <property type="entry name" value="DeoR-like_C"/>
</dbReference>
<sequence>MTDRAGTPEHRQSTIRELLAARGRVDVAEVADRLGVAQETVRRDLRVLESTGVLRRVHGGAVAVEAETRVPMPVLATPSRDDAALAERLWAELPRTGTLLIGSGATAVALTAAISAAPPASAGLTVVTNSLDAAVHLAKISTLSVYNVGGTVAPATRAQEGDWALEELSRLRVDTAVLSPAGVALGHGLSESTPAAAAVAQAAIQCATRRIVACSGAVLGRTAFVKYAELSEADRILVAGHADPATVQQFHQSGIDPEIISAVPEAVAAPATGQHVRTA</sequence>
<dbReference type="Pfam" id="PF00455">
    <property type="entry name" value="DeoRC"/>
    <property type="match status" value="1"/>
</dbReference>
<evidence type="ECO:0000256" key="4">
    <source>
        <dbReference type="ARBA" id="ARBA00023125"/>
    </source>
</evidence>
<dbReference type="InterPro" id="IPR037171">
    <property type="entry name" value="NagB/RpiA_transferase-like"/>
</dbReference>
<evidence type="ECO:0000256" key="6">
    <source>
        <dbReference type="ARBA" id="ARBA00024937"/>
    </source>
</evidence>
<evidence type="ECO:0000256" key="2">
    <source>
        <dbReference type="ARBA" id="ARBA00022491"/>
    </source>
</evidence>
<dbReference type="PROSITE" id="PS51000">
    <property type="entry name" value="HTH_DEOR_2"/>
    <property type="match status" value="1"/>
</dbReference>
<reference evidence="9" key="1">
    <citation type="journal article" date="2019" name="Int. J. Syst. Evol. Microbiol.">
        <title>The Global Catalogue of Microorganisms (GCM) 10K type strain sequencing project: providing services to taxonomists for standard genome sequencing and annotation.</title>
        <authorList>
            <consortium name="The Broad Institute Genomics Platform"/>
            <consortium name="The Broad Institute Genome Sequencing Center for Infectious Disease"/>
            <person name="Wu L."/>
            <person name="Ma J."/>
        </authorList>
    </citation>
    <scope>NUCLEOTIDE SEQUENCE [LARGE SCALE GENOMIC DNA]</scope>
    <source>
        <strain evidence="9">JCM 16929</strain>
    </source>
</reference>
<dbReference type="SMART" id="SM00420">
    <property type="entry name" value="HTH_DEOR"/>
    <property type="match status" value="1"/>
</dbReference>
<dbReference type="PROSITE" id="PS00894">
    <property type="entry name" value="HTH_DEOR_1"/>
    <property type="match status" value="1"/>
</dbReference>
<dbReference type="PRINTS" id="PR00037">
    <property type="entry name" value="HTHLACR"/>
</dbReference>
<dbReference type="GO" id="GO:0003677">
    <property type="term" value="F:DNA binding"/>
    <property type="evidence" value="ECO:0007669"/>
    <property type="project" value="UniProtKB-KW"/>
</dbReference>
<dbReference type="SUPFAM" id="SSF46785">
    <property type="entry name" value="Winged helix' DNA-binding domain"/>
    <property type="match status" value="1"/>
</dbReference>
<proteinExistence type="predicted"/>
<dbReference type="InterPro" id="IPR036388">
    <property type="entry name" value="WH-like_DNA-bd_sf"/>
</dbReference>
<evidence type="ECO:0000256" key="3">
    <source>
        <dbReference type="ARBA" id="ARBA00023015"/>
    </source>
</evidence>
<keyword evidence="9" id="KW-1185">Reference proteome</keyword>
<dbReference type="InterPro" id="IPR001034">
    <property type="entry name" value="DeoR_HTH"/>
</dbReference>
<dbReference type="Proteomes" id="UP001501490">
    <property type="component" value="Unassembled WGS sequence"/>
</dbReference>
<dbReference type="PANTHER" id="PTHR30363">
    <property type="entry name" value="HTH-TYPE TRANSCRIPTIONAL REGULATOR SRLR-RELATED"/>
    <property type="match status" value="1"/>
</dbReference>
<protein>
    <recommendedName>
        <fullName evidence="1">Lactose phosphotransferase system repressor</fullName>
    </recommendedName>
</protein>
<keyword evidence="2" id="KW-0678">Repressor</keyword>
<keyword evidence="4 8" id="KW-0238">DNA-binding</keyword>
<comment type="function">
    <text evidence="6">Repressor of the lactose catabolism operon. Galactose-6-phosphate is the inducer.</text>
</comment>
<comment type="caution">
    <text evidence="8">The sequence shown here is derived from an EMBL/GenBank/DDBJ whole genome shotgun (WGS) entry which is preliminary data.</text>
</comment>
<dbReference type="InterPro" id="IPR018356">
    <property type="entry name" value="Tscrpt_reg_HTH_DeoR_CS"/>
</dbReference>
<organism evidence="8 9">
    <name type="scientific">Microlunatus ginsengisoli</name>
    <dbReference type="NCBI Taxonomy" id="363863"/>
    <lineage>
        <taxon>Bacteria</taxon>
        <taxon>Bacillati</taxon>
        <taxon>Actinomycetota</taxon>
        <taxon>Actinomycetes</taxon>
        <taxon>Propionibacteriales</taxon>
        <taxon>Propionibacteriaceae</taxon>
        <taxon>Microlunatus</taxon>
    </lineage>
</organism>
<dbReference type="RefSeq" id="WP_344801160.1">
    <property type="nucleotide sequence ID" value="NZ_BAABAB010000002.1"/>
</dbReference>
<keyword evidence="5" id="KW-0804">Transcription</keyword>
<dbReference type="Gene3D" id="1.10.10.10">
    <property type="entry name" value="Winged helix-like DNA-binding domain superfamily/Winged helix DNA-binding domain"/>
    <property type="match status" value="1"/>
</dbReference>
<keyword evidence="3" id="KW-0805">Transcription regulation</keyword>
<dbReference type="Pfam" id="PF08220">
    <property type="entry name" value="HTH_DeoR"/>
    <property type="match status" value="1"/>
</dbReference>
<dbReference type="InterPro" id="IPR050313">
    <property type="entry name" value="Carb_Metab_HTH_regulators"/>
</dbReference>
<accession>A0ABP6ZA86</accession>
<dbReference type="SUPFAM" id="SSF100950">
    <property type="entry name" value="NagB/RpiA/CoA transferase-like"/>
    <property type="match status" value="1"/>
</dbReference>
<dbReference type="InterPro" id="IPR036390">
    <property type="entry name" value="WH_DNA-bd_sf"/>
</dbReference>
<gene>
    <name evidence="8" type="ORF">GCM10022236_01550</name>
</gene>
<evidence type="ECO:0000256" key="5">
    <source>
        <dbReference type="ARBA" id="ARBA00023163"/>
    </source>
</evidence>
<evidence type="ECO:0000313" key="9">
    <source>
        <dbReference type="Proteomes" id="UP001501490"/>
    </source>
</evidence>
<name>A0ABP6ZA86_9ACTN</name>
<dbReference type="SMART" id="SM01134">
    <property type="entry name" value="DeoRC"/>
    <property type="match status" value="1"/>
</dbReference>
<evidence type="ECO:0000313" key="8">
    <source>
        <dbReference type="EMBL" id="GAA3603514.1"/>
    </source>
</evidence>
<dbReference type="EMBL" id="BAABAB010000002">
    <property type="protein sequence ID" value="GAA3603514.1"/>
    <property type="molecule type" value="Genomic_DNA"/>
</dbReference>
<dbReference type="PANTHER" id="PTHR30363:SF4">
    <property type="entry name" value="GLYCEROL-3-PHOSPHATE REGULON REPRESSOR"/>
    <property type="match status" value="1"/>
</dbReference>
<feature type="domain" description="HTH deoR-type" evidence="7">
    <location>
        <begin position="8"/>
        <end position="63"/>
    </location>
</feature>